<dbReference type="PANTHER" id="PTHR42695:SF5">
    <property type="entry name" value="GLUTAMINE AMIDOTRANSFERASE YLR126C-RELATED"/>
    <property type="match status" value="1"/>
</dbReference>
<dbReference type="InterPro" id="IPR029062">
    <property type="entry name" value="Class_I_gatase-like"/>
</dbReference>
<reference evidence="2 3" key="1">
    <citation type="submission" date="2014-11" db="EMBL/GenBank/DDBJ databases">
        <authorList>
            <person name="Zhu J."/>
            <person name="Qi W."/>
            <person name="Song R."/>
        </authorList>
    </citation>
    <scope>NUCLEOTIDE SEQUENCE [LARGE SCALE GENOMIC DNA]</scope>
</reference>
<dbReference type="PANTHER" id="PTHR42695">
    <property type="entry name" value="GLUTAMINE AMIDOTRANSFERASE YLR126C-RELATED"/>
    <property type="match status" value="1"/>
</dbReference>
<organism evidence="2 3">
    <name type="scientific">Vitrella brassicaformis (strain CCMP3155)</name>
    <dbReference type="NCBI Taxonomy" id="1169540"/>
    <lineage>
        <taxon>Eukaryota</taxon>
        <taxon>Sar</taxon>
        <taxon>Alveolata</taxon>
        <taxon>Colpodellida</taxon>
        <taxon>Vitrellaceae</taxon>
        <taxon>Vitrella</taxon>
    </lineage>
</organism>
<dbReference type="AlphaFoldDB" id="A0A0G4EZ67"/>
<dbReference type="PhylomeDB" id="A0A0G4EZ67"/>
<accession>A0A0G4EZ67</accession>
<sequence>MEKAVVDKPRLRVALLVTEDDQVYGVHIVDMFREWLEDAMDGSTILCMDAFDAKKMEWPAQHTWQQYDGFIIPGSLNSAYDKEPWIEELARVIQKLHADRTPFLGVCFGHQLAAQALGGRVKKNPMGTQFSRITTPLINTAPAALPLPLVKDNASGGEISLLYSHDDVVVEAPSVGVSLGGTEACPVIGVAYGSPPFAITVQGHPEFNTKTGKGCLDVIFEYYVKVGKATPEQVEEGRRRAAEPTDAHHVAKAVIGLFSRREGRSDSLSRG</sequence>
<dbReference type="GO" id="GO:0005829">
    <property type="term" value="C:cytosol"/>
    <property type="evidence" value="ECO:0007669"/>
    <property type="project" value="TreeGrafter"/>
</dbReference>
<dbReference type="Pfam" id="PF00117">
    <property type="entry name" value="GATase"/>
    <property type="match status" value="1"/>
</dbReference>
<dbReference type="PROSITE" id="PS51273">
    <property type="entry name" value="GATASE_TYPE_1"/>
    <property type="match status" value="1"/>
</dbReference>
<dbReference type="InterPro" id="IPR017926">
    <property type="entry name" value="GATASE"/>
</dbReference>
<protein>
    <recommendedName>
        <fullName evidence="1">Glutamine amidotransferase domain-containing protein</fullName>
    </recommendedName>
</protein>
<evidence type="ECO:0000313" key="2">
    <source>
        <dbReference type="EMBL" id="CEM04067.1"/>
    </source>
</evidence>
<feature type="domain" description="Glutamine amidotransferase" evidence="1">
    <location>
        <begin position="57"/>
        <end position="212"/>
    </location>
</feature>
<gene>
    <name evidence="2" type="ORF">Vbra_8500</name>
</gene>
<dbReference type="STRING" id="1169540.A0A0G4EZ67"/>
<evidence type="ECO:0000259" key="1">
    <source>
        <dbReference type="Pfam" id="PF00117"/>
    </source>
</evidence>
<dbReference type="EMBL" id="CDMY01000347">
    <property type="protein sequence ID" value="CEM04067.1"/>
    <property type="molecule type" value="Genomic_DNA"/>
</dbReference>
<proteinExistence type="predicted"/>
<dbReference type="OMA" id="VERNAKW"/>
<dbReference type="VEuPathDB" id="CryptoDB:Vbra_8500"/>
<evidence type="ECO:0000313" key="3">
    <source>
        <dbReference type="Proteomes" id="UP000041254"/>
    </source>
</evidence>
<dbReference type="InterPro" id="IPR044992">
    <property type="entry name" value="ChyE-like"/>
</dbReference>
<dbReference type="Gene3D" id="3.40.50.880">
    <property type="match status" value="1"/>
</dbReference>
<dbReference type="SUPFAM" id="SSF52317">
    <property type="entry name" value="Class I glutamine amidotransferase-like"/>
    <property type="match status" value="1"/>
</dbReference>
<dbReference type="Proteomes" id="UP000041254">
    <property type="component" value="Unassembled WGS sequence"/>
</dbReference>
<dbReference type="CDD" id="cd01741">
    <property type="entry name" value="GATase1_1"/>
    <property type="match status" value="1"/>
</dbReference>
<dbReference type="InParanoid" id="A0A0G4EZ67"/>
<keyword evidence="3" id="KW-1185">Reference proteome</keyword>
<dbReference type="OrthoDB" id="92161at2759"/>
<name>A0A0G4EZ67_VITBC</name>